<name>A0A3E2TGQ2_9FIRM</name>
<dbReference type="InterPro" id="IPR036866">
    <property type="entry name" value="RibonucZ/Hydroxyglut_hydro"/>
</dbReference>
<dbReference type="InterPro" id="IPR001279">
    <property type="entry name" value="Metallo-B-lactamas"/>
</dbReference>
<dbReference type="Pfam" id="PF00753">
    <property type="entry name" value="Lactamase_B"/>
    <property type="match status" value="1"/>
</dbReference>
<dbReference type="Proteomes" id="UP000260773">
    <property type="component" value="Unassembled WGS sequence"/>
</dbReference>
<dbReference type="Gene3D" id="3.60.15.10">
    <property type="entry name" value="Ribonuclease Z/Hydroxyacylglutathione hydrolase-like"/>
    <property type="match status" value="1"/>
</dbReference>
<keyword evidence="2" id="KW-0378">Hydrolase</keyword>
<evidence type="ECO:0000259" key="1">
    <source>
        <dbReference type="SMART" id="SM00849"/>
    </source>
</evidence>
<sequence length="290" mass="33270">MIENDRKRATEMSDTYYKPLKIAENIYHIYEPGNVYTTLIIGEEKALLIDTGYGFGDLAAFVRTLTDKPLEVVLTHGHTDHCGGNYEFPTVYMNLMDVPTYLWYEATQKRLIVEKFKRDRSAAGLPPVWPDDFDEKAWEQQHTRHFEPLKNGQIFDLGGREEEIIFMPGHTKGSIVVFDHETGLLFSGDNISDSLWILFDTSAPLAEYVAHLMDIKLLPLTGIVASHRDIIFPVTIINDLLRTISCINPQTDRGFVHPRTGQKALKHREPCEAVENIHYIYVVYDENKLQ</sequence>
<proteinExistence type="predicted"/>
<feature type="domain" description="Metallo-beta-lactamase" evidence="1">
    <location>
        <begin position="34"/>
        <end position="227"/>
    </location>
</feature>
<dbReference type="PANTHER" id="PTHR42951">
    <property type="entry name" value="METALLO-BETA-LACTAMASE DOMAIN-CONTAINING"/>
    <property type="match status" value="1"/>
</dbReference>
<dbReference type="InterPro" id="IPR050855">
    <property type="entry name" value="NDM-1-like"/>
</dbReference>
<accession>A0A3E2TGQ2</accession>
<evidence type="ECO:0000313" key="3">
    <source>
        <dbReference type="Proteomes" id="UP000260773"/>
    </source>
</evidence>
<dbReference type="PANTHER" id="PTHR42951:SF22">
    <property type="entry name" value="METALLO BETA-LACTAMASE SUPERFAMILY LIPOPROTEIN"/>
    <property type="match status" value="1"/>
</dbReference>
<organism evidence="2 3">
    <name type="scientific">Coprococcus catus</name>
    <dbReference type="NCBI Taxonomy" id="116085"/>
    <lineage>
        <taxon>Bacteria</taxon>
        <taxon>Bacillati</taxon>
        <taxon>Bacillota</taxon>
        <taxon>Clostridia</taxon>
        <taxon>Lachnospirales</taxon>
        <taxon>Lachnospiraceae</taxon>
        <taxon>Coprococcus</taxon>
    </lineage>
</organism>
<evidence type="ECO:0000313" key="2">
    <source>
        <dbReference type="EMBL" id="RGB75362.1"/>
    </source>
</evidence>
<comment type="caution">
    <text evidence="2">The sequence shown here is derived from an EMBL/GenBank/DDBJ whole genome shotgun (WGS) entry which is preliminary data.</text>
</comment>
<dbReference type="SUPFAM" id="SSF56281">
    <property type="entry name" value="Metallo-hydrolase/oxidoreductase"/>
    <property type="match status" value="1"/>
</dbReference>
<gene>
    <name evidence="2" type="ORF">DW070_14220</name>
</gene>
<protein>
    <submittedName>
        <fullName evidence="2">MBL fold metallo-hydrolase</fullName>
    </submittedName>
</protein>
<dbReference type="SMART" id="SM00849">
    <property type="entry name" value="Lactamase_B"/>
    <property type="match status" value="1"/>
</dbReference>
<dbReference type="AlphaFoldDB" id="A0A3E2TGQ2"/>
<reference evidence="2 3" key="1">
    <citation type="submission" date="2018-08" db="EMBL/GenBank/DDBJ databases">
        <title>A genome reference for cultivated species of the human gut microbiota.</title>
        <authorList>
            <person name="Zou Y."/>
            <person name="Xue W."/>
            <person name="Luo G."/>
        </authorList>
    </citation>
    <scope>NUCLEOTIDE SEQUENCE [LARGE SCALE GENOMIC DNA]</scope>
    <source>
        <strain evidence="2 3">AF45-17</strain>
    </source>
</reference>
<dbReference type="EMBL" id="QVEP01000047">
    <property type="protein sequence ID" value="RGB75362.1"/>
    <property type="molecule type" value="Genomic_DNA"/>
</dbReference>
<dbReference type="GO" id="GO:0016787">
    <property type="term" value="F:hydrolase activity"/>
    <property type="evidence" value="ECO:0007669"/>
    <property type="project" value="UniProtKB-KW"/>
</dbReference>